<dbReference type="InterPro" id="IPR036388">
    <property type="entry name" value="WH-like_DNA-bd_sf"/>
</dbReference>
<dbReference type="RefSeq" id="WP_262874193.1">
    <property type="nucleotide sequence ID" value="NZ_BAABKW010000012.1"/>
</dbReference>
<gene>
    <name evidence="1" type="ORF">ACFQRL_09890</name>
</gene>
<sequence>MRLTYFGGPAWDGGALPARGRGQEALLFRLALDTATTVSYRALAEDVWPQDPPEDPRAALQSLASRLRRALPAGTLEAVSGGYRLTLSRDEIDLTRFQDLAASARHDADPSRADAALALWTGDPWAPDGFDWAVRDLLEDRAALEQLTRALPAVPSAPQAAPAVPAALTPLVGRADELDLVAAQLAAARLVTLIGPGGAGKTTLALETARRHAGAIVVELAPAAAGEVWPALAGAIGRSMRLSEAPTALDPREHVHTALSGRTVLVVLDNCEHVSAEAAAVALDLLRAVPGLRLLATSREPLGIAGEAFVDLGPLPEADAVELFSRRVRAARGTAPLASDRLTVQRIARRLDGLPLALELAAAKTRTLTLAEIDEGLDDRFALLAAGPRAADPRHQTLRALIDWSWEMLTEAERTALLASAVFPDGIVAADAPAVAAQFATDAAAFDSLVDRSLLHRSDGRFRLLETVREYGLDRLRGRGDDASFRADAARVLAELALRRDPLLRGPGVRAALAWFDANDENISAAARATADDPALHETGVRLVRGCFWAWAMRERFGDLSGRLALFASDDDPLESEPAVVVNGLQMVVRMFATAARLSMAAEAGDGTDDRAAELQQELFGDPPAEPEDVAALVARAQQISQAARAHASEVSLVLPPFLAAAARGLQQAEHSPPQVWGFDLDIDLAADTPLWTRAFVALLRTAFSQNAGEIQTLGEQSERALTMFREVGDVWGTAFASQMRSEWLMLHGLLDEALEVADASTRDLAGLTSAWDLLQQRSIGVNLLVRMGRFDQARERLESIRADAEADGSVRSLLQYGFTLGDLELAAGDGAAALRAFDTMPHEDAVGPERQILAWSAARRAQALLLLGLGDQARDELLRAIPVAMRTGDQPILAEAALTLAAWFAFRGADDTARRAFSLSVRLRGLADETDPNYRRLIERLGQPHPRDADGVDLDELMGLLEADAGSR</sequence>
<dbReference type="EMBL" id="JBHTBE010000002">
    <property type="protein sequence ID" value="MFC7269270.1"/>
    <property type="molecule type" value="Genomic_DNA"/>
</dbReference>
<dbReference type="GO" id="GO:0005524">
    <property type="term" value="F:ATP binding"/>
    <property type="evidence" value="ECO:0007669"/>
    <property type="project" value="UniProtKB-KW"/>
</dbReference>
<protein>
    <submittedName>
        <fullName evidence="1">ATP-binding protein</fullName>
    </submittedName>
</protein>
<dbReference type="PRINTS" id="PR00364">
    <property type="entry name" value="DISEASERSIST"/>
</dbReference>
<comment type="caution">
    <text evidence="1">The sequence shown here is derived from an EMBL/GenBank/DDBJ whole genome shotgun (WGS) entry which is preliminary data.</text>
</comment>
<dbReference type="SUPFAM" id="SSF48452">
    <property type="entry name" value="TPR-like"/>
    <property type="match status" value="1"/>
</dbReference>
<dbReference type="PANTHER" id="PTHR47691">
    <property type="entry name" value="REGULATOR-RELATED"/>
    <property type="match status" value="1"/>
</dbReference>
<dbReference type="InterPro" id="IPR011990">
    <property type="entry name" value="TPR-like_helical_dom_sf"/>
</dbReference>
<proteinExistence type="predicted"/>
<dbReference type="InterPro" id="IPR027417">
    <property type="entry name" value="P-loop_NTPase"/>
</dbReference>
<accession>A0ABW2HFH1</accession>
<dbReference type="Gene3D" id="1.25.40.10">
    <property type="entry name" value="Tetratricopeptide repeat domain"/>
    <property type="match status" value="1"/>
</dbReference>
<reference evidence="2" key="1">
    <citation type="journal article" date="2019" name="Int. J. Syst. Evol. Microbiol.">
        <title>The Global Catalogue of Microorganisms (GCM) 10K type strain sequencing project: providing services to taxonomists for standard genome sequencing and annotation.</title>
        <authorList>
            <consortium name="The Broad Institute Genomics Platform"/>
            <consortium name="The Broad Institute Genome Sequencing Center for Infectious Disease"/>
            <person name="Wu L."/>
            <person name="Ma J."/>
        </authorList>
    </citation>
    <scope>NUCLEOTIDE SEQUENCE [LARGE SCALE GENOMIC DNA]</scope>
    <source>
        <strain evidence="2">CGMCC 1.15772</strain>
    </source>
</reference>
<dbReference type="PANTHER" id="PTHR47691:SF3">
    <property type="entry name" value="HTH-TYPE TRANSCRIPTIONAL REGULATOR RV0890C-RELATED"/>
    <property type="match status" value="1"/>
</dbReference>
<dbReference type="InterPro" id="IPR016032">
    <property type="entry name" value="Sig_transdc_resp-reg_C-effctor"/>
</dbReference>
<keyword evidence="1" id="KW-0067">ATP-binding</keyword>
<name>A0ABW2HFH1_9MICO</name>
<evidence type="ECO:0000313" key="2">
    <source>
        <dbReference type="Proteomes" id="UP001596507"/>
    </source>
</evidence>
<evidence type="ECO:0000313" key="1">
    <source>
        <dbReference type="EMBL" id="MFC7269270.1"/>
    </source>
</evidence>
<dbReference type="SUPFAM" id="SSF52540">
    <property type="entry name" value="P-loop containing nucleoside triphosphate hydrolases"/>
    <property type="match status" value="1"/>
</dbReference>
<keyword evidence="2" id="KW-1185">Reference proteome</keyword>
<dbReference type="Gene3D" id="3.40.50.300">
    <property type="entry name" value="P-loop containing nucleotide triphosphate hydrolases"/>
    <property type="match status" value="1"/>
</dbReference>
<dbReference type="SUPFAM" id="SSF46894">
    <property type="entry name" value="C-terminal effector domain of the bipartite response regulators"/>
    <property type="match status" value="1"/>
</dbReference>
<organism evidence="1 2">
    <name type="scientific">Microbacterium fluvii</name>
    <dbReference type="NCBI Taxonomy" id="415215"/>
    <lineage>
        <taxon>Bacteria</taxon>
        <taxon>Bacillati</taxon>
        <taxon>Actinomycetota</taxon>
        <taxon>Actinomycetes</taxon>
        <taxon>Micrococcales</taxon>
        <taxon>Microbacteriaceae</taxon>
        <taxon>Microbacterium</taxon>
    </lineage>
</organism>
<dbReference type="Gene3D" id="1.10.10.10">
    <property type="entry name" value="Winged helix-like DNA-binding domain superfamily/Winged helix DNA-binding domain"/>
    <property type="match status" value="1"/>
</dbReference>
<keyword evidence="1" id="KW-0547">Nucleotide-binding</keyword>
<dbReference type="Proteomes" id="UP001596507">
    <property type="component" value="Unassembled WGS sequence"/>
</dbReference>